<dbReference type="EMBL" id="GL871392">
    <property type="protein sequence ID" value="EGC29779.1"/>
    <property type="molecule type" value="Genomic_DNA"/>
</dbReference>
<dbReference type="KEGG" id="dpp:DICPUDRAFT_90352"/>
<dbReference type="InParanoid" id="F1A1Z3"/>
<feature type="region of interest" description="Disordered" evidence="1">
    <location>
        <begin position="20"/>
        <end position="42"/>
    </location>
</feature>
<evidence type="ECO:0000313" key="5">
    <source>
        <dbReference type="Proteomes" id="UP000001064"/>
    </source>
</evidence>
<name>F1A1Z3_DICPU</name>
<feature type="domain" description="HPP transmembrane region" evidence="3">
    <location>
        <begin position="73"/>
        <end position="234"/>
    </location>
</feature>
<feature type="transmembrane region" description="Helical" evidence="2">
    <location>
        <begin position="162"/>
        <end position="182"/>
    </location>
</feature>
<dbReference type="OMA" id="MLTKTTH"/>
<dbReference type="OrthoDB" id="2016548at2759"/>
<feature type="transmembrane region" description="Helical" evidence="2">
    <location>
        <begin position="80"/>
        <end position="99"/>
    </location>
</feature>
<evidence type="ECO:0000256" key="2">
    <source>
        <dbReference type="SAM" id="Phobius"/>
    </source>
</evidence>
<dbReference type="eggNOG" id="ENOG502S3SU">
    <property type="taxonomic scope" value="Eukaryota"/>
</dbReference>
<keyword evidence="2" id="KW-0472">Membrane</keyword>
<accession>F1A1Z3</accession>
<evidence type="ECO:0000256" key="1">
    <source>
        <dbReference type="SAM" id="MobiDB-lite"/>
    </source>
</evidence>
<reference evidence="5" key="1">
    <citation type="journal article" date="2011" name="Genome Biol.">
        <title>Comparative genomics of the social amoebae Dictyostelium discoideum and Dictyostelium purpureum.</title>
        <authorList>
            <consortium name="US DOE Joint Genome Institute (JGI-PGF)"/>
            <person name="Sucgang R."/>
            <person name="Kuo A."/>
            <person name="Tian X."/>
            <person name="Salerno W."/>
            <person name="Parikh A."/>
            <person name="Feasley C.L."/>
            <person name="Dalin E."/>
            <person name="Tu H."/>
            <person name="Huang E."/>
            <person name="Barry K."/>
            <person name="Lindquist E."/>
            <person name="Shapiro H."/>
            <person name="Bruce D."/>
            <person name="Schmutz J."/>
            <person name="Salamov A."/>
            <person name="Fey P."/>
            <person name="Gaudet P."/>
            <person name="Anjard C."/>
            <person name="Babu M.M."/>
            <person name="Basu S."/>
            <person name="Bushmanova Y."/>
            <person name="van der Wel H."/>
            <person name="Katoh-Kurasawa M."/>
            <person name="Dinh C."/>
            <person name="Coutinho P.M."/>
            <person name="Saito T."/>
            <person name="Elias M."/>
            <person name="Schaap P."/>
            <person name="Kay R.R."/>
            <person name="Henrissat B."/>
            <person name="Eichinger L."/>
            <person name="Rivero F."/>
            <person name="Putnam N.H."/>
            <person name="West C.M."/>
            <person name="Loomis W.F."/>
            <person name="Chisholm R.L."/>
            <person name="Shaulsky G."/>
            <person name="Strassmann J.E."/>
            <person name="Queller D.C."/>
            <person name="Kuspa A."/>
            <person name="Grigoriev I.V."/>
        </authorList>
    </citation>
    <scope>NUCLEOTIDE SEQUENCE [LARGE SCALE GENOMIC DNA]</scope>
    <source>
        <strain evidence="5">QSDP1</strain>
    </source>
</reference>
<dbReference type="InterPro" id="IPR007065">
    <property type="entry name" value="HPP"/>
</dbReference>
<dbReference type="InterPro" id="IPR058581">
    <property type="entry name" value="TM_HPP"/>
</dbReference>
<keyword evidence="2" id="KW-1133">Transmembrane helix</keyword>
<dbReference type="Proteomes" id="UP000001064">
    <property type="component" value="Unassembled WGS sequence"/>
</dbReference>
<evidence type="ECO:0000313" key="4">
    <source>
        <dbReference type="EMBL" id="EGC29779.1"/>
    </source>
</evidence>
<feature type="transmembrane region" description="Helical" evidence="2">
    <location>
        <begin position="106"/>
        <end position="124"/>
    </location>
</feature>
<dbReference type="GeneID" id="10505003"/>
<keyword evidence="5" id="KW-1185">Reference proteome</keyword>
<feature type="transmembrane region" description="Helical" evidence="2">
    <location>
        <begin position="202"/>
        <end position="224"/>
    </location>
</feature>
<gene>
    <name evidence="4" type="ORF">DICPUDRAFT_90352</name>
</gene>
<dbReference type="Pfam" id="PF04982">
    <property type="entry name" value="TM_HPP"/>
    <property type="match status" value="1"/>
</dbReference>
<dbReference type="GO" id="GO:0015112">
    <property type="term" value="F:nitrate transmembrane transporter activity"/>
    <property type="evidence" value="ECO:0000318"/>
    <property type="project" value="GO_Central"/>
</dbReference>
<dbReference type="AlphaFoldDB" id="F1A1Z3"/>
<dbReference type="PANTHER" id="PTHR33741:SF5">
    <property type="entry name" value="TRANSMEMBRANE PROTEIN DDB_G0269096-RELATED"/>
    <property type="match status" value="1"/>
</dbReference>
<dbReference type="PANTHER" id="PTHR33741">
    <property type="entry name" value="TRANSMEMBRANE PROTEIN DDB_G0269096-RELATED"/>
    <property type="match status" value="1"/>
</dbReference>
<feature type="transmembrane region" description="Helical" evidence="2">
    <location>
        <begin position="136"/>
        <end position="155"/>
    </location>
</feature>
<evidence type="ECO:0000259" key="3">
    <source>
        <dbReference type="Pfam" id="PF04982"/>
    </source>
</evidence>
<dbReference type="STRING" id="5786.F1A1Z3"/>
<keyword evidence="2" id="KW-0812">Transmembrane</keyword>
<dbReference type="RefSeq" id="XP_003293687.1">
    <property type="nucleotide sequence ID" value="XM_003293639.1"/>
</dbReference>
<sequence>MEEVELQDIKKPEDNIIDEGSNIEINSNSNNTNNNDKITTTNNNDENKSILNLIKEYFIDYFKKWKGYEKAPKRADFEEIGWSWLSSFIGILVLALLHYRVAIDKDMLMLIGSFGASAVLVFGAPKGPLSQPRNLVGGHIVSSIVGVTLRLALVYTNANIEVACALSVSLAIVVMHLTTTLHPPGGATSLIAIISSEQRWRGYYYCLVPVASGSLIMLLVAIVVNNFARKRRYPVFW</sequence>
<dbReference type="VEuPathDB" id="AmoebaDB:DICPUDRAFT_90352"/>
<proteinExistence type="predicted"/>
<dbReference type="GO" id="GO:0015706">
    <property type="term" value="P:nitrate transmembrane transport"/>
    <property type="evidence" value="ECO:0000318"/>
    <property type="project" value="GO_Central"/>
</dbReference>
<organism evidence="4 5">
    <name type="scientific">Dictyostelium purpureum</name>
    <name type="common">Slime mold</name>
    <dbReference type="NCBI Taxonomy" id="5786"/>
    <lineage>
        <taxon>Eukaryota</taxon>
        <taxon>Amoebozoa</taxon>
        <taxon>Evosea</taxon>
        <taxon>Eumycetozoa</taxon>
        <taxon>Dictyostelia</taxon>
        <taxon>Dictyosteliales</taxon>
        <taxon>Dictyosteliaceae</taxon>
        <taxon>Dictyostelium</taxon>
    </lineage>
</organism>
<protein>
    <recommendedName>
        <fullName evidence="3">HPP transmembrane region domain-containing protein</fullName>
    </recommendedName>
</protein>